<reference evidence="2" key="1">
    <citation type="journal article" date="2022" name="Microorganisms">
        <title>Antibiotic Susceptibility, Resistance Gene Determinants and Corresponding Genomic Regions in Lactobacillus amylovorus Isolates Derived from Wild Boars and Domestic Pigs.</title>
        <authorList>
            <person name="Moravkova M."/>
            <person name="Kostovova I."/>
            <person name="Kavanova K."/>
            <person name="Pechar R."/>
            <person name="Stanek S."/>
            <person name="Brychta A."/>
            <person name="Zeman M."/>
            <person name="Kubasova T."/>
        </authorList>
    </citation>
    <scope>NUCLEOTIDE SEQUENCE</scope>
    <source>
        <strain evidence="2">M356A</strain>
    </source>
</reference>
<sequence>MMMDQINKFVVFLVSGTGKMNGYLNGKSNSNTNYILNHAKSGNHLSFSPTLGFIKTLSGATKIFDWVSLITILIGLGIVISSLLGNNGKWRKTGFGMIISGYVWVISSHTIIVAAPAWGNLGNMKAMIFIMMLIGQLLFYVGSSTLFTIGSQQLELYEMSGQPSSDRRQMAMYNYMIITMIVGAFAYFIAGLF</sequence>
<name>A0A9X3WAI6_LACAM</name>
<dbReference type="AlphaFoldDB" id="A0A9X3WAI6"/>
<comment type="caution">
    <text evidence="2">The sequence shown here is derived from an EMBL/GenBank/DDBJ whole genome shotgun (WGS) entry which is preliminary data.</text>
</comment>
<reference evidence="2" key="2">
    <citation type="submission" date="2022-10" db="EMBL/GenBank/DDBJ databases">
        <authorList>
            <person name="Kostovova I."/>
            <person name="Moravkova M."/>
            <person name="Pechar R."/>
        </authorList>
    </citation>
    <scope>NUCLEOTIDE SEQUENCE</scope>
    <source>
        <strain evidence="2">M356A</strain>
    </source>
</reference>
<evidence type="ECO:0000313" key="3">
    <source>
        <dbReference type="Proteomes" id="UP001143700"/>
    </source>
</evidence>
<feature type="transmembrane region" description="Helical" evidence="1">
    <location>
        <begin position="63"/>
        <end position="83"/>
    </location>
</feature>
<dbReference type="EMBL" id="JAOTGU010000011">
    <property type="protein sequence ID" value="MDB6262482.1"/>
    <property type="molecule type" value="Genomic_DNA"/>
</dbReference>
<gene>
    <name evidence="2" type="ORF">ODV15_07960</name>
</gene>
<keyword evidence="1" id="KW-1133">Transmembrane helix</keyword>
<feature type="transmembrane region" description="Helical" evidence="1">
    <location>
        <begin position="95"/>
        <end position="115"/>
    </location>
</feature>
<evidence type="ECO:0000256" key="1">
    <source>
        <dbReference type="SAM" id="Phobius"/>
    </source>
</evidence>
<dbReference type="Proteomes" id="UP001143700">
    <property type="component" value="Unassembled WGS sequence"/>
</dbReference>
<keyword evidence="1" id="KW-0472">Membrane</keyword>
<protein>
    <submittedName>
        <fullName evidence="2">Uncharacterized protein</fullName>
    </submittedName>
</protein>
<feature type="transmembrane region" description="Helical" evidence="1">
    <location>
        <begin position="170"/>
        <end position="190"/>
    </location>
</feature>
<proteinExistence type="predicted"/>
<accession>A0A9X3WAI6</accession>
<evidence type="ECO:0000313" key="2">
    <source>
        <dbReference type="EMBL" id="MDB6262482.1"/>
    </source>
</evidence>
<organism evidence="2 3">
    <name type="scientific">Lactobacillus amylovorus</name>
    <dbReference type="NCBI Taxonomy" id="1604"/>
    <lineage>
        <taxon>Bacteria</taxon>
        <taxon>Bacillati</taxon>
        <taxon>Bacillota</taxon>
        <taxon>Bacilli</taxon>
        <taxon>Lactobacillales</taxon>
        <taxon>Lactobacillaceae</taxon>
        <taxon>Lactobacillus</taxon>
    </lineage>
</organism>
<feature type="transmembrane region" description="Helical" evidence="1">
    <location>
        <begin position="127"/>
        <end position="149"/>
    </location>
</feature>
<dbReference type="RefSeq" id="WP_271870464.1">
    <property type="nucleotide sequence ID" value="NZ_JAOTGU010000011.1"/>
</dbReference>
<keyword evidence="1" id="KW-0812">Transmembrane</keyword>